<keyword evidence="1" id="KW-0677">Repeat</keyword>
<dbReference type="CDD" id="cd22450">
    <property type="entry name" value="KH-I_ScSCP160_rpt5"/>
    <property type="match status" value="1"/>
</dbReference>
<feature type="domain" description="K Homology" evidence="4">
    <location>
        <begin position="865"/>
        <end position="942"/>
    </location>
</feature>
<dbReference type="Pfam" id="PF22952">
    <property type="entry name" value="KH_11"/>
    <property type="match status" value="1"/>
</dbReference>
<feature type="domain" description="K Homology" evidence="4">
    <location>
        <begin position="790"/>
        <end position="861"/>
    </location>
</feature>
<dbReference type="InterPro" id="IPR004088">
    <property type="entry name" value="KH_dom_type_1"/>
</dbReference>
<dbReference type="EMBL" id="MU857636">
    <property type="protein sequence ID" value="KAK4248512.1"/>
    <property type="molecule type" value="Genomic_DNA"/>
</dbReference>
<dbReference type="PANTHER" id="PTHR10627">
    <property type="entry name" value="SCP160"/>
    <property type="match status" value="1"/>
</dbReference>
<evidence type="ECO:0000313" key="6">
    <source>
        <dbReference type="Proteomes" id="UP001303647"/>
    </source>
</evidence>
<keyword evidence="6" id="KW-1185">Reference proteome</keyword>
<dbReference type="Proteomes" id="UP001303647">
    <property type="component" value="Unassembled WGS sequence"/>
</dbReference>
<organism evidence="5 6">
    <name type="scientific">Corynascus novoguineensis</name>
    <dbReference type="NCBI Taxonomy" id="1126955"/>
    <lineage>
        <taxon>Eukaryota</taxon>
        <taxon>Fungi</taxon>
        <taxon>Dikarya</taxon>
        <taxon>Ascomycota</taxon>
        <taxon>Pezizomycotina</taxon>
        <taxon>Sordariomycetes</taxon>
        <taxon>Sordariomycetidae</taxon>
        <taxon>Sordariales</taxon>
        <taxon>Chaetomiaceae</taxon>
        <taxon>Corynascus</taxon>
    </lineage>
</organism>
<dbReference type="InterPro" id="IPR036612">
    <property type="entry name" value="KH_dom_type_1_sf"/>
</dbReference>
<evidence type="ECO:0000313" key="5">
    <source>
        <dbReference type="EMBL" id="KAK4248512.1"/>
    </source>
</evidence>
<feature type="compositionally biased region" description="Low complexity" evidence="3">
    <location>
        <begin position="31"/>
        <end position="46"/>
    </location>
</feature>
<feature type="domain" description="K Homology" evidence="4">
    <location>
        <begin position="217"/>
        <end position="305"/>
    </location>
</feature>
<sequence length="1209" mass="132037">MSSAAMSNDFPELGGAPKPAANVAPVWVARGPGSSAPGSGPASGASTPVPGTTAAPSLSIPGQNKEYLLLHPDDILPRDQLKRPLPDIVKDFNRKSRAQIKIVPHAENMLRIEATGPKGDSTTQSLKDFVGLIGAKLKVELDIHRWARPHIIGKGGATIKAIQEKTGARIHVPKEDGQAAPPGEDDEELIKVTIEGNTQQAAHARNLIYEIMGERAGTVSLTLKDIPAEFYPFIAGVNNSNLKPMEQEFGVQISVPAAQPSSSTPPVLVSPGHPEFSAATDSFIQLRGERSAAKAAKARIEERVQELRNQLTLQAVHIQPGRHQFIIGDKGISMEQFLEETGCTIVLPNDEEDDMVRVVGPAENATVGVQKTVELAMGMQCSNIDISRFYRQAPGGAAVHARNVTRYLRQKRELERLGNLYNVHFNTPFSEQGALPWELYARDGANIVRAQAEIKALVDGHPPARMATVTVDPFYYQFIKKEVLPHVRQTFGVHLVVPEASEPNAPLLLVYEGSSDPESYAIARDQPKQKDISEMQKKLQDARNHILGLMDEREPISSKTIEVPVKFHPRLQKFIKSEQDNASNPIRARVSNTGESVHIRGPSSVVDWLVAKSLEFVEQEKQDEKERGFTLEFEFPQKFANHLIGKGGSHIRELREKFDVEIQVDDGKVQLKGPKAKAEAARTHINGLARQLQDEATHVLKIDPKFHREIIGAQGSQVNKLQTRYKVLIFFPRNNTKSVKDDESAGDSASDAGKARRQQAPDEVIVRGPKRGADEARDELLSLLQYLKDTSFTATVTVQKKQLPSLIGSGGAALEQLRQETGAKIDVPSAKESTEDLVDIQIKGTKAQVAAAKKVLEEKKAIFEDTVVKRIEVPRKYHRALIGTGGSTLRDIVVKAGGSSDQREMARTIQFPKQDADGDTIKVEGRSEVVDKIVAQIEAIVAERESQVAETLDVPVEKHRSIVGRGGETKRSIETQFKVSIEVPRQGSGSTGVKIVGQSADVEKAKAHIEDMVKEQPGETVLVPRALHHVISNNGQIFRKFRTDFGVTVDHAGQAVPPKPAGAMNARANGGSLPLITDDEDAIADAHSWKLVEQTSTEEGDIPWVLRGSPENVEKARSAIQSALDQANKQNAIGYLVLPDPRTYRFVIGQGGSKVNSIRKQSGCKITVPRDQTHGDAIEVVGTKEGVEKAKELILAAVKEGVNSRPSRE</sequence>
<dbReference type="SMART" id="SM00322">
    <property type="entry name" value="KH"/>
    <property type="match status" value="10"/>
</dbReference>
<dbReference type="Gene3D" id="3.30.1370.10">
    <property type="entry name" value="K Homology domain, type 1"/>
    <property type="match status" value="9"/>
</dbReference>
<gene>
    <name evidence="5" type="ORF">C7999DRAFT_13534</name>
</gene>
<feature type="domain" description="K Homology" evidence="4">
    <location>
        <begin position="135"/>
        <end position="213"/>
    </location>
</feature>
<protein>
    <recommendedName>
        <fullName evidence="4">K Homology domain-containing protein</fullName>
    </recommendedName>
</protein>
<comment type="caution">
    <text evidence="5">The sequence shown here is derived from an EMBL/GenBank/DDBJ whole genome shotgun (WGS) entry which is preliminary data.</text>
</comment>
<reference evidence="5" key="1">
    <citation type="journal article" date="2023" name="Mol. Phylogenet. Evol.">
        <title>Genome-scale phylogeny and comparative genomics of the fungal order Sordariales.</title>
        <authorList>
            <person name="Hensen N."/>
            <person name="Bonometti L."/>
            <person name="Westerberg I."/>
            <person name="Brannstrom I.O."/>
            <person name="Guillou S."/>
            <person name="Cros-Aarteil S."/>
            <person name="Calhoun S."/>
            <person name="Haridas S."/>
            <person name="Kuo A."/>
            <person name="Mondo S."/>
            <person name="Pangilinan J."/>
            <person name="Riley R."/>
            <person name="LaButti K."/>
            <person name="Andreopoulos B."/>
            <person name="Lipzen A."/>
            <person name="Chen C."/>
            <person name="Yan M."/>
            <person name="Daum C."/>
            <person name="Ng V."/>
            <person name="Clum A."/>
            <person name="Steindorff A."/>
            <person name="Ohm R.A."/>
            <person name="Martin F."/>
            <person name="Silar P."/>
            <person name="Natvig D.O."/>
            <person name="Lalanne C."/>
            <person name="Gautier V."/>
            <person name="Ament-Velasquez S.L."/>
            <person name="Kruys A."/>
            <person name="Hutchinson M.I."/>
            <person name="Powell A.J."/>
            <person name="Barry K."/>
            <person name="Miller A.N."/>
            <person name="Grigoriev I.V."/>
            <person name="Debuchy R."/>
            <person name="Gladieux P."/>
            <person name="Hiltunen Thoren M."/>
            <person name="Johannesson H."/>
        </authorList>
    </citation>
    <scope>NUCLEOTIDE SEQUENCE</scope>
    <source>
        <strain evidence="5">CBS 359.72</strain>
    </source>
</reference>
<proteinExistence type="predicted"/>
<dbReference type="PANTHER" id="PTHR10627:SF31">
    <property type="entry name" value="DODECA-SATELLITE-BINDING PROTEIN 1, ISOFORM A"/>
    <property type="match status" value="1"/>
</dbReference>
<evidence type="ECO:0000256" key="3">
    <source>
        <dbReference type="SAM" id="MobiDB-lite"/>
    </source>
</evidence>
<dbReference type="Pfam" id="PF00013">
    <property type="entry name" value="KH_1"/>
    <property type="match status" value="9"/>
</dbReference>
<dbReference type="InterPro" id="IPR004087">
    <property type="entry name" value="KH_dom"/>
</dbReference>
<feature type="domain" description="K Homology" evidence="4">
    <location>
        <begin position="627"/>
        <end position="690"/>
    </location>
</feature>
<dbReference type="GO" id="GO:0005737">
    <property type="term" value="C:cytoplasm"/>
    <property type="evidence" value="ECO:0007669"/>
    <property type="project" value="TreeGrafter"/>
</dbReference>
<feature type="region of interest" description="Disordered" evidence="3">
    <location>
        <begin position="738"/>
        <end position="764"/>
    </location>
</feature>
<dbReference type="SUPFAM" id="SSF54791">
    <property type="entry name" value="Eukaryotic type KH-domain (KH-domain type I)"/>
    <property type="match status" value="8"/>
</dbReference>
<feature type="domain" description="K Homology" evidence="4">
    <location>
        <begin position="694"/>
        <end position="785"/>
    </location>
</feature>
<accession>A0AAN7CWG5</accession>
<feature type="domain" description="K Homology" evidence="4">
    <location>
        <begin position="1015"/>
        <end position="1125"/>
    </location>
</feature>
<keyword evidence="2" id="KW-0694">RNA-binding</keyword>
<dbReference type="GO" id="GO:0003729">
    <property type="term" value="F:mRNA binding"/>
    <property type="evidence" value="ECO:0007669"/>
    <property type="project" value="TreeGrafter"/>
</dbReference>
<dbReference type="CDD" id="cd22448">
    <property type="entry name" value="KH-I_ScSCP160_rpt3"/>
    <property type="match status" value="1"/>
</dbReference>
<feature type="domain" description="K Homology" evidence="4">
    <location>
        <begin position="310"/>
        <end position="377"/>
    </location>
</feature>
<evidence type="ECO:0000256" key="1">
    <source>
        <dbReference type="ARBA" id="ARBA00022737"/>
    </source>
</evidence>
<dbReference type="CDD" id="cd22408">
    <property type="entry name" value="KH-I_Vigilin_rpt4"/>
    <property type="match status" value="1"/>
</dbReference>
<feature type="domain" description="K Homology" evidence="4">
    <location>
        <begin position="946"/>
        <end position="1014"/>
    </location>
</feature>
<dbReference type="PROSITE" id="PS50084">
    <property type="entry name" value="KH_TYPE_1"/>
    <property type="match status" value="9"/>
</dbReference>
<dbReference type="AlphaFoldDB" id="A0AAN7CWG5"/>
<dbReference type="InterPro" id="IPR054548">
    <property type="entry name" value="SCP160-like_KH"/>
</dbReference>
<reference evidence="5" key="2">
    <citation type="submission" date="2023-05" db="EMBL/GenBank/DDBJ databases">
        <authorList>
            <consortium name="Lawrence Berkeley National Laboratory"/>
            <person name="Steindorff A."/>
            <person name="Hensen N."/>
            <person name="Bonometti L."/>
            <person name="Westerberg I."/>
            <person name="Brannstrom I.O."/>
            <person name="Guillou S."/>
            <person name="Cros-Aarteil S."/>
            <person name="Calhoun S."/>
            <person name="Haridas S."/>
            <person name="Kuo A."/>
            <person name="Mondo S."/>
            <person name="Pangilinan J."/>
            <person name="Riley R."/>
            <person name="Labutti K."/>
            <person name="Andreopoulos B."/>
            <person name="Lipzen A."/>
            <person name="Chen C."/>
            <person name="Yanf M."/>
            <person name="Daum C."/>
            <person name="Ng V."/>
            <person name="Clum A."/>
            <person name="Ohm R."/>
            <person name="Martin F."/>
            <person name="Silar P."/>
            <person name="Natvig D."/>
            <person name="Lalanne C."/>
            <person name="Gautier V."/>
            <person name="Ament-Velasquez S.L."/>
            <person name="Kruys A."/>
            <person name="Hutchinson M.I."/>
            <person name="Powell A.J."/>
            <person name="Barry K."/>
            <person name="Miller A.N."/>
            <person name="Grigoriev I.V."/>
            <person name="Debuchy R."/>
            <person name="Gladieux P."/>
            <person name="Thoren M.H."/>
            <person name="Johannesson H."/>
        </authorList>
    </citation>
    <scope>NUCLEOTIDE SEQUENCE</scope>
    <source>
        <strain evidence="5">CBS 359.72</strain>
    </source>
</reference>
<feature type="region of interest" description="Disordered" evidence="3">
    <location>
        <begin position="28"/>
        <end position="59"/>
    </location>
</feature>
<evidence type="ECO:0000259" key="4">
    <source>
        <dbReference type="SMART" id="SM00322"/>
    </source>
</evidence>
<evidence type="ECO:0000256" key="2">
    <source>
        <dbReference type="PROSITE-ProRule" id="PRU00117"/>
    </source>
</evidence>
<name>A0AAN7CWG5_9PEZI</name>
<dbReference type="CDD" id="cd22449">
    <property type="entry name" value="KH-I_ScSCP160_rpt4"/>
    <property type="match status" value="1"/>
</dbReference>
<feature type="domain" description="K Homology" evidence="4">
    <location>
        <begin position="1130"/>
        <end position="1199"/>
    </location>
</feature>